<dbReference type="Gene3D" id="1.10.390.10">
    <property type="entry name" value="Neutral Protease Domain 2"/>
    <property type="match status" value="1"/>
</dbReference>
<evidence type="ECO:0000313" key="2">
    <source>
        <dbReference type="EMBL" id="KRG22525.1"/>
    </source>
</evidence>
<dbReference type="Pfam" id="PF17899">
    <property type="entry name" value="Peptidase_M61_N"/>
    <property type="match status" value="1"/>
</dbReference>
<dbReference type="InterPro" id="IPR040756">
    <property type="entry name" value="Peptidase_M61_N"/>
</dbReference>
<dbReference type="SMART" id="SM00228">
    <property type="entry name" value="PDZ"/>
    <property type="match status" value="1"/>
</dbReference>
<evidence type="ECO:0000313" key="3">
    <source>
        <dbReference type="EMBL" id="MCS5712110.1"/>
    </source>
</evidence>
<dbReference type="PIRSF" id="PIRSF016493">
    <property type="entry name" value="Glycyl_aminpptds"/>
    <property type="match status" value="1"/>
</dbReference>
<evidence type="ECO:0000259" key="1">
    <source>
        <dbReference type="PROSITE" id="PS50106"/>
    </source>
</evidence>
<dbReference type="InterPro" id="IPR001478">
    <property type="entry name" value="PDZ"/>
</dbReference>
<keyword evidence="2" id="KW-0645">Protease</keyword>
<dbReference type="Gene3D" id="2.30.42.10">
    <property type="match status" value="1"/>
</dbReference>
<dbReference type="SUPFAM" id="SSF55486">
    <property type="entry name" value="Metalloproteases ('zincins'), catalytic domain"/>
    <property type="match status" value="1"/>
</dbReference>
<dbReference type="PATRIC" id="fig|1590043.3.peg.61"/>
<dbReference type="Pfam" id="PF13180">
    <property type="entry name" value="PDZ_2"/>
    <property type="match status" value="1"/>
</dbReference>
<dbReference type="Pfam" id="PF05299">
    <property type="entry name" value="Peptidase_M61"/>
    <property type="match status" value="1"/>
</dbReference>
<evidence type="ECO:0000313" key="4">
    <source>
        <dbReference type="Proteomes" id="UP000051497"/>
    </source>
</evidence>
<dbReference type="Gene3D" id="2.60.40.3650">
    <property type="match status" value="1"/>
</dbReference>
<dbReference type="Proteomes" id="UP000051497">
    <property type="component" value="Unassembled WGS sequence"/>
</dbReference>
<dbReference type="STRING" id="295108.HT99x_00061"/>
<reference evidence="3" key="2">
    <citation type="journal article" date="2016" name="Genome Announc.">
        <title>Draft Genome Sequences of Two Novel Amoeba-Resistant Intranuclear Bacteria, 'Candidatus Berkiella cookevillensis' and 'Candidatus Berkiella aquae'.</title>
        <authorList>
            <person name="Mehari Y.T."/>
            <person name="Arivett B.A."/>
            <person name="Farone A.L."/>
            <person name="Gunderson J.H."/>
            <person name="Farone M.B."/>
        </authorList>
    </citation>
    <scope>NUCLEOTIDE SEQUENCE</scope>
    <source>
        <strain evidence="3">HT99</strain>
    </source>
</reference>
<comment type="caution">
    <text evidence="2">The sequence shown here is derived from an EMBL/GenBank/DDBJ whole genome shotgun (WGS) entry which is preliminary data.</text>
</comment>
<feature type="domain" description="PDZ" evidence="1">
    <location>
        <begin position="494"/>
        <end position="563"/>
    </location>
</feature>
<sequence length="605" mass="67905">MIQYDVIASHPLNHQFTVRLTIPHPSPVGQKLSLPTWIPGSYMIRDFARHIIELKAYADFSTKAQEIAVEKHNSDTWQIAKHQGPLCIEYSVYAFDTSVRGSYLDDEQAFFNPCSMLLMVHDQEDKPCQVILSAPAIAGSEKWRVATMLTPADAKPWGYGTYQAANYDELIDKPVQIGQFELLEFEALGIPHAIAITGQHHGDVKRLVADVKKVCETQLQLFEKPYPFNRYLFLLQLRKDSYGGLEHRDSTALQIPKEYMPESADIASPTNNYMMLLGLFSHEYFHAWNVKRIKPQSFMPYVLTRKAYTKQLWAFEGITSYYDDLALVRSKVISLEQYLDLISRNVTKLLRNPGRKKQTILDASFDAWIKFYQPNENTVNAQVSYYLKGSIIALAIDLALRIQTNQQASLDTIMNHLWHEYGQTDTGVPEGKIESMIIALGGEPLKDLLKQALYTTDDLDLTTLLAPFGLILSLRQAQASDDLGGKKTAVTLVKGAHLGAVINKNQGKVMVAQVLANTSASQAGLSAGDEIVAIDHHKVDIDSYEKILKNTKPNQKITIHVFRLDKLKILEAELSELPLDTVEITLKSTLTEAEKNALAAWLGGV</sequence>
<dbReference type="InterPro" id="IPR007963">
    <property type="entry name" value="Peptidase_M61_catalytic"/>
</dbReference>
<dbReference type="RefSeq" id="WP_075064730.1">
    <property type="nucleotide sequence ID" value="NZ_LKAJ02000001.1"/>
</dbReference>
<dbReference type="PROSITE" id="PS50106">
    <property type="entry name" value="PDZ"/>
    <property type="match status" value="1"/>
</dbReference>
<dbReference type="InterPro" id="IPR036034">
    <property type="entry name" value="PDZ_sf"/>
</dbReference>
<keyword evidence="2" id="KW-0031">Aminopeptidase</keyword>
<name>A0A0Q9YP07_9GAMM</name>
<organism evidence="2">
    <name type="scientific">Candidatus Berkiella aquae</name>
    <dbReference type="NCBI Taxonomy" id="295108"/>
    <lineage>
        <taxon>Bacteria</taxon>
        <taxon>Pseudomonadati</taxon>
        <taxon>Pseudomonadota</taxon>
        <taxon>Gammaproteobacteria</taxon>
        <taxon>Candidatus Berkiellales</taxon>
        <taxon>Candidatus Berkiellaceae</taxon>
        <taxon>Candidatus Berkiella</taxon>
    </lineage>
</organism>
<dbReference type="OrthoDB" id="9778516at2"/>
<gene>
    <name evidence="2" type="ORF">HT99x_00061</name>
    <name evidence="3" type="ORF">HT99x_011765</name>
</gene>
<dbReference type="SUPFAM" id="SSF50156">
    <property type="entry name" value="PDZ domain-like"/>
    <property type="match status" value="1"/>
</dbReference>
<reference evidence="2" key="1">
    <citation type="submission" date="2015-09" db="EMBL/GenBank/DDBJ databases">
        <title>Draft Genome Sequences of Two Novel Amoeba-resistant Intranuclear Bacteria, Candidatus Berkiella cookevillensis and Candidatus Berkiella aquae.</title>
        <authorList>
            <person name="Mehari Y.T."/>
            <person name="Arivett B.A."/>
            <person name="Farone A.L."/>
            <person name="Gunderson J.H."/>
            <person name="Farone M.B."/>
        </authorList>
    </citation>
    <scope>NUCLEOTIDE SEQUENCE [LARGE SCALE GENOMIC DNA]</scope>
    <source>
        <strain evidence="2">HT99</strain>
    </source>
</reference>
<dbReference type="EMBL" id="LKAJ02000001">
    <property type="protein sequence ID" value="MCS5712110.1"/>
    <property type="molecule type" value="Genomic_DNA"/>
</dbReference>
<accession>A0A0Q9YP07</accession>
<reference evidence="3" key="3">
    <citation type="submission" date="2021-06" db="EMBL/GenBank/DDBJ databases">
        <title>Genomic Description and Analysis of Intracellular Bacteria, Candidatus Berkiella cookevillensis and Candidatus Berkiella aquae.</title>
        <authorList>
            <person name="Kidane D.T."/>
            <person name="Mehari Y.T."/>
            <person name="Rice F.C."/>
            <person name="Arivett B.A."/>
            <person name="Farone A.L."/>
            <person name="Berk S.G."/>
            <person name="Farone M.B."/>
        </authorList>
    </citation>
    <scope>NUCLEOTIDE SEQUENCE</scope>
    <source>
        <strain evidence="3">HT99</strain>
    </source>
</reference>
<protein>
    <submittedName>
        <fullName evidence="2">M61 glycyl aminopeptidase</fullName>
    </submittedName>
    <submittedName>
        <fullName evidence="3">PDZ domain-containing protein</fullName>
    </submittedName>
</protein>
<keyword evidence="4" id="KW-1185">Reference proteome</keyword>
<dbReference type="InterPro" id="IPR027268">
    <property type="entry name" value="Peptidase_M4/M1_CTD_sf"/>
</dbReference>
<dbReference type="InterPro" id="IPR024191">
    <property type="entry name" value="Peptidase_M61"/>
</dbReference>
<dbReference type="AlphaFoldDB" id="A0A0Q9YP07"/>
<keyword evidence="2" id="KW-0378">Hydrolase</keyword>
<dbReference type="EMBL" id="LKAJ01000001">
    <property type="protein sequence ID" value="KRG22525.1"/>
    <property type="molecule type" value="Genomic_DNA"/>
</dbReference>
<proteinExistence type="predicted"/>
<dbReference type="GO" id="GO:0004177">
    <property type="term" value="F:aminopeptidase activity"/>
    <property type="evidence" value="ECO:0007669"/>
    <property type="project" value="UniProtKB-KW"/>
</dbReference>